<dbReference type="AlphaFoldDB" id="A0A890UPW0"/>
<dbReference type="Gene3D" id="1.10.2080.10">
    <property type="entry name" value="Insect odorant-binding protein A10/Ejaculatory bulb-specific protein 3"/>
    <property type="match status" value="1"/>
</dbReference>
<sequence>MAKIPCFLVVVALALHLTCAEYAKEFQDLDANKFVKDEPHISAILECLVNEACTGTDKKITESLVQAYRTHCSDCSPQVESKVRQIAIVFAGKHKEGWAKVVQKYDPKGERTEAFKKFIEKS</sequence>
<dbReference type="SUPFAM" id="SSF100910">
    <property type="entry name" value="Chemosensory protein Csp2"/>
    <property type="match status" value="1"/>
</dbReference>
<reference evidence="2" key="2">
    <citation type="journal article" name="Front. Genet.">
        <title>The Characteristics of Chemosensory and Opsin Genes in Newly Emerged and Sexually Mature Agrilus planipennis, an Important Quarantine Forest Beetle.</title>
        <authorList>
            <person name="Shen S."/>
            <person name="Fan Z."/>
            <person name="Zhang X."/>
            <person name="Kong X."/>
            <person name="Liu F."/>
            <person name="Zhang Z."/>
            <person name="Zhang X."/>
            <person name="Hu X."/>
            <person name="Zhang S."/>
        </authorList>
    </citation>
    <scope>NUCLEOTIDE SEQUENCE</scope>
</reference>
<dbReference type="PANTHER" id="PTHR11257">
    <property type="entry name" value="CHEMOSENSORY PROTEIN-RELATED"/>
    <property type="match status" value="1"/>
</dbReference>
<feature type="chain" id="PRO_5032635999" evidence="1">
    <location>
        <begin position="21"/>
        <end position="122"/>
    </location>
</feature>
<dbReference type="InterPro" id="IPR036682">
    <property type="entry name" value="OS_D_A10/PebIII_sf"/>
</dbReference>
<dbReference type="InterPro" id="IPR005055">
    <property type="entry name" value="A10/PebIII"/>
</dbReference>
<dbReference type="Pfam" id="PF03392">
    <property type="entry name" value="OS-D"/>
    <property type="match status" value="1"/>
</dbReference>
<organism evidence="2">
    <name type="scientific">Agrilus planipennis</name>
    <name type="common">Emerald ash borer</name>
    <name type="synonym">Agrilus marcopoli</name>
    <dbReference type="NCBI Taxonomy" id="224129"/>
    <lineage>
        <taxon>Eukaryota</taxon>
        <taxon>Metazoa</taxon>
        <taxon>Ecdysozoa</taxon>
        <taxon>Arthropoda</taxon>
        <taxon>Hexapoda</taxon>
        <taxon>Insecta</taxon>
        <taxon>Pterygota</taxon>
        <taxon>Neoptera</taxon>
        <taxon>Endopterygota</taxon>
        <taxon>Coleoptera</taxon>
        <taxon>Polyphaga</taxon>
        <taxon>Elateriformia</taxon>
        <taxon>Buprestoidea</taxon>
        <taxon>Buprestidae</taxon>
        <taxon>Agrilinae</taxon>
        <taxon>Agrilus</taxon>
    </lineage>
</organism>
<dbReference type="EMBL" id="MT136973">
    <property type="protein sequence ID" value="QRI42711.1"/>
    <property type="molecule type" value="mRNA"/>
</dbReference>
<keyword evidence="1" id="KW-0732">Signal</keyword>
<feature type="signal peptide" evidence="1">
    <location>
        <begin position="1"/>
        <end position="20"/>
    </location>
</feature>
<accession>A0A890UPW0</accession>
<protein>
    <submittedName>
        <fullName evidence="2">Chemosensory protein 16</fullName>
    </submittedName>
</protein>
<evidence type="ECO:0000313" key="2">
    <source>
        <dbReference type="EMBL" id="QRI42711.1"/>
    </source>
</evidence>
<reference evidence="2" key="1">
    <citation type="submission" date="2020-03" db="EMBL/GenBank/DDBJ databases">
        <title>Chemosensory and opsin genes in newly emerged and sexual maturity Agrilus planipennis.</title>
        <authorList>
            <person name="Zhang S."/>
        </authorList>
    </citation>
    <scope>NUCLEOTIDE SEQUENCE</scope>
</reference>
<dbReference type="PANTHER" id="PTHR11257:SF13">
    <property type="entry name" value="GEO07322P1"/>
    <property type="match status" value="1"/>
</dbReference>
<evidence type="ECO:0000256" key="1">
    <source>
        <dbReference type="SAM" id="SignalP"/>
    </source>
</evidence>
<name>A0A890UPW0_AGRPL</name>
<proteinExistence type="evidence at transcript level"/>